<dbReference type="PANTHER" id="PTHR43318:SF2">
    <property type="entry name" value="UDP-N-ACETYLGLUCOSAMINE 4,6-DEHYDRATASE (INVERTING)"/>
    <property type="match status" value="1"/>
</dbReference>
<dbReference type="Proteomes" id="UP000178187">
    <property type="component" value="Unassembled WGS sequence"/>
</dbReference>
<accession>A0A1G1L134</accession>
<dbReference type="SUPFAM" id="SSF51735">
    <property type="entry name" value="NAD(P)-binding Rossmann-fold domains"/>
    <property type="match status" value="1"/>
</dbReference>
<evidence type="ECO:0000256" key="1">
    <source>
        <dbReference type="ARBA" id="ARBA00007430"/>
    </source>
</evidence>
<reference evidence="3 4" key="1">
    <citation type="journal article" date="2016" name="Nat. Commun.">
        <title>Thousands of microbial genomes shed light on interconnected biogeochemical processes in an aquifer system.</title>
        <authorList>
            <person name="Anantharaman K."/>
            <person name="Brown C.T."/>
            <person name="Hug L.A."/>
            <person name="Sharon I."/>
            <person name="Castelle C.J."/>
            <person name="Probst A.J."/>
            <person name="Thomas B.C."/>
            <person name="Singh A."/>
            <person name="Wilkins M.J."/>
            <person name="Karaoz U."/>
            <person name="Brodie E.L."/>
            <person name="Williams K.H."/>
            <person name="Hubbard S.S."/>
            <person name="Banfield J.F."/>
        </authorList>
    </citation>
    <scope>NUCLEOTIDE SEQUENCE [LARGE SCALE GENOMIC DNA]</scope>
</reference>
<dbReference type="AlphaFoldDB" id="A0A1G1L134"/>
<protein>
    <submittedName>
        <fullName evidence="3">UDP-N-acetylglucosamine 4,6-dehydratase (Inverting)</fullName>
    </submittedName>
</protein>
<comment type="similarity">
    <text evidence="1">Belongs to the polysaccharide synthase family.</text>
</comment>
<dbReference type="NCBIfam" id="TIGR03589">
    <property type="entry name" value="PseB"/>
    <property type="match status" value="1"/>
</dbReference>
<dbReference type="InterPro" id="IPR020025">
    <property type="entry name" value="PseB"/>
</dbReference>
<dbReference type="InterPro" id="IPR036291">
    <property type="entry name" value="NAD(P)-bd_dom_sf"/>
</dbReference>
<evidence type="ECO:0000313" key="3">
    <source>
        <dbReference type="EMBL" id="OGW98841.1"/>
    </source>
</evidence>
<sequence>MKWNNKTIFVTGGTGFFGQRFIQILLKEKKPKKIIIFSRDEIKQYEMQKQFKHPKLRFFLGDIRDEGRLLRALQGVDYVIHAAALKIVPLGEYNPFEVIKTNILGSQNLINAAIDRKVEKVLAISTDKAVHPINLYGATKLCTEKMFIAANNYSPNGTRMSAIRYGNVMGSRGSVVPLFKEAREKGVVTITDPRMTRFWMMVDDISRFVIRVIETMKGGEIFVPKLPSIKITDLAKAICPDCKIKVIGNRSGEKIHETLVAEEEGAYTYESKDAFTILPRVVLYQSKRKMKGRLLGNKFTGYRSDTNRDWLTAADLKQIFKQKFLSNQ</sequence>
<dbReference type="PANTHER" id="PTHR43318">
    <property type="entry name" value="UDP-N-ACETYLGLUCOSAMINE 4,6-DEHYDRATASE"/>
    <property type="match status" value="1"/>
</dbReference>
<evidence type="ECO:0000313" key="4">
    <source>
        <dbReference type="Proteomes" id="UP000178187"/>
    </source>
</evidence>
<dbReference type="Gene3D" id="3.40.50.720">
    <property type="entry name" value="NAD(P)-binding Rossmann-like Domain"/>
    <property type="match status" value="1"/>
</dbReference>
<dbReference type="Pfam" id="PF02719">
    <property type="entry name" value="Polysacc_synt_2"/>
    <property type="match status" value="1"/>
</dbReference>
<dbReference type="InterPro" id="IPR051203">
    <property type="entry name" value="Polysaccharide_Synthase-Rel"/>
</dbReference>
<evidence type="ECO:0000259" key="2">
    <source>
        <dbReference type="Pfam" id="PF02719"/>
    </source>
</evidence>
<dbReference type="InterPro" id="IPR003869">
    <property type="entry name" value="Polysac_CapD-like"/>
</dbReference>
<proteinExistence type="inferred from homology"/>
<name>A0A1G1L134_9BACT</name>
<comment type="caution">
    <text evidence="3">The sequence shown here is derived from an EMBL/GenBank/DDBJ whole genome shotgun (WGS) entry which is preliminary data.</text>
</comment>
<dbReference type="EMBL" id="MHFR01000024">
    <property type="protein sequence ID" value="OGW98841.1"/>
    <property type="molecule type" value="Genomic_DNA"/>
</dbReference>
<feature type="domain" description="Polysaccharide biosynthesis protein CapD-like" evidence="2">
    <location>
        <begin position="8"/>
        <end position="277"/>
    </location>
</feature>
<gene>
    <name evidence="3" type="ORF">A3G33_10355</name>
</gene>
<dbReference type="CDD" id="cd05237">
    <property type="entry name" value="UDP_invert_4-6DH_SDR_e"/>
    <property type="match status" value="1"/>
</dbReference>
<organism evidence="3 4">
    <name type="scientific">Candidatus Danuiimicrobium aquiferis</name>
    <dbReference type="NCBI Taxonomy" id="1801832"/>
    <lineage>
        <taxon>Bacteria</taxon>
        <taxon>Pseudomonadati</taxon>
        <taxon>Candidatus Omnitrophota</taxon>
        <taxon>Candidatus Danuiimicrobium</taxon>
    </lineage>
</organism>